<dbReference type="GeneID" id="10493971"/>
<dbReference type="EMBL" id="CP002656">
    <property type="protein sequence ID" value="AEB95885.1"/>
    <property type="molecule type" value="Genomic_DNA"/>
</dbReference>
<organism evidence="2 3">
    <name type="scientific">Metallosphaera cuprina (strain Ar-4)</name>
    <dbReference type="NCBI Taxonomy" id="1006006"/>
    <lineage>
        <taxon>Archaea</taxon>
        <taxon>Thermoproteota</taxon>
        <taxon>Thermoprotei</taxon>
        <taxon>Sulfolobales</taxon>
        <taxon>Sulfolobaceae</taxon>
        <taxon>Metallosphaera</taxon>
    </lineage>
</organism>
<dbReference type="HOGENOM" id="CLU_1870836_0_0_2"/>
<protein>
    <submittedName>
        <fullName evidence="2">Uncharacterized protein</fullName>
    </submittedName>
</protein>
<reference evidence="2 3" key="1">
    <citation type="journal article" date="2011" name="J. Bacteriol.">
        <title>Complete genome sequence of Metallosphaera cuprina, a metal sulfide-oxidizing archaeon from a hot spring.</title>
        <authorList>
            <person name="Liu L.J."/>
            <person name="You X.Y."/>
            <person name="Zheng H."/>
            <person name="Wang S."/>
            <person name="Jiang C.Y."/>
            <person name="Liu S.J."/>
        </authorList>
    </citation>
    <scope>NUCLEOTIDE SEQUENCE [LARGE SCALE GENOMIC DNA]</scope>
    <source>
        <strain evidence="2 3">Ar-4</strain>
    </source>
</reference>
<accession>F4G0S6</accession>
<proteinExistence type="predicted"/>
<dbReference type="STRING" id="1006006.Mcup_1783"/>
<dbReference type="RefSeq" id="WP_013738383.1">
    <property type="nucleotide sequence ID" value="NC_015435.1"/>
</dbReference>
<evidence type="ECO:0000256" key="1">
    <source>
        <dbReference type="SAM" id="Phobius"/>
    </source>
</evidence>
<keyword evidence="1" id="KW-0472">Membrane</keyword>
<gene>
    <name evidence="2" type="ordered locus">Mcup_1783</name>
</gene>
<dbReference type="Proteomes" id="UP000007812">
    <property type="component" value="Chromosome"/>
</dbReference>
<feature type="transmembrane region" description="Helical" evidence="1">
    <location>
        <begin position="49"/>
        <end position="70"/>
    </location>
</feature>
<dbReference type="AlphaFoldDB" id="F4G0S6"/>
<evidence type="ECO:0000313" key="2">
    <source>
        <dbReference type="EMBL" id="AEB95885.1"/>
    </source>
</evidence>
<dbReference type="PATRIC" id="fig|1006006.8.peg.1790"/>
<feature type="transmembrane region" description="Helical" evidence="1">
    <location>
        <begin position="82"/>
        <end position="102"/>
    </location>
</feature>
<dbReference type="KEGG" id="mcn:Mcup_1783"/>
<feature type="transmembrane region" description="Helical" evidence="1">
    <location>
        <begin position="108"/>
        <end position="129"/>
    </location>
</feature>
<dbReference type="OrthoDB" id="36910at2157"/>
<name>F4G0S6_METCR</name>
<evidence type="ECO:0000313" key="3">
    <source>
        <dbReference type="Proteomes" id="UP000007812"/>
    </source>
</evidence>
<keyword evidence="1" id="KW-0812">Transmembrane</keyword>
<keyword evidence="1" id="KW-1133">Transmembrane helix</keyword>
<feature type="transmembrane region" description="Helical" evidence="1">
    <location>
        <begin position="12"/>
        <end position="37"/>
    </location>
</feature>
<keyword evidence="3" id="KW-1185">Reference proteome</keyword>
<sequence length="130" mass="14031">MSIINVGPKSRVTMNLAVVETVFMTGAFIAGVAALLYDKFPIAASWQSFILSAHISFVMLTAFFGLALYAATAKENRRGLRLLGLLNVIFIAIAALGGLLFYGTLNYAFSYLMALSFLGAYVCSTGCIFY</sequence>
<dbReference type="eggNOG" id="arCOG04031">
    <property type="taxonomic scope" value="Archaea"/>
</dbReference>